<organism evidence="2 3">
    <name type="scientific">Commensalibacter nepenthis</name>
    <dbReference type="NCBI Taxonomy" id="3043872"/>
    <lineage>
        <taxon>Bacteria</taxon>
        <taxon>Pseudomonadati</taxon>
        <taxon>Pseudomonadota</taxon>
        <taxon>Alphaproteobacteria</taxon>
        <taxon>Acetobacterales</taxon>
        <taxon>Acetobacteraceae</taxon>
    </lineage>
</organism>
<dbReference type="Pfam" id="PF13803">
    <property type="entry name" value="DUF4184"/>
    <property type="match status" value="1"/>
</dbReference>
<sequence length="249" mass="28943">MPWTFSHPAIVFPLKQSRMGKFLDLPALVIGSISPDLFYSVGLFKLATRAHHFISWFYTAFPLCIVLFIVISILSRSLSKILPIPIEPNKQWNVINCIVIACSLFIGAATHILWDGFTHETGSFVRSIDFLQYNLMSIITDTQELRIYKFLQYIGSILGLIYLYLKYRHYQRNLKFSEQKENIKKLYQLCKLAIFSLGISAPFALYLAQTNTAFNINKFVFHELRIAELIFFSLIFIVALWLHNRQMKD</sequence>
<evidence type="ECO:0000313" key="2">
    <source>
        <dbReference type="EMBL" id="MDI2113718.1"/>
    </source>
</evidence>
<dbReference type="Proteomes" id="UP001431775">
    <property type="component" value="Unassembled WGS sequence"/>
</dbReference>
<feature type="transmembrane region" description="Helical" evidence="1">
    <location>
        <begin position="186"/>
        <end position="206"/>
    </location>
</feature>
<feature type="transmembrane region" description="Helical" evidence="1">
    <location>
        <begin position="53"/>
        <end position="74"/>
    </location>
</feature>
<feature type="transmembrane region" description="Helical" evidence="1">
    <location>
        <begin position="226"/>
        <end position="243"/>
    </location>
</feature>
<feature type="transmembrane region" description="Helical" evidence="1">
    <location>
        <begin position="94"/>
        <end position="114"/>
    </location>
</feature>
<keyword evidence="1" id="KW-0472">Membrane</keyword>
<evidence type="ECO:0000256" key="1">
    <source>
        <dbReference type="SAM" id="Phobius"/>
    </source>
</evidence>
<feature type="transmembrane region" description="Helical" evidence="1">
    <location>
        <begin position="147"/>
        <end position="165"/>
    </location>
</feature>
<protein>
    <submittedName>
        <fullName evidence="2">DUF4184 family protein</fullName>
    </submittedName>
</protein>
<proteinExistence type="predicted"/>
<gene>
    <name evidence="2" type="ORF">QJV33_10595</name>
</gene>
<keyword evidence="1" id="KW-1133">Transmembrane helix</keyword>
<dbReference type="InterPro" id="IPR025238">
    <property type="entry name" value="DUF4184"/>
</dbReference>
<comment type="caution">
    <text evidence="2">The sequence shown here is derived from an EMBL/GenBank/DDBJ whole genome shotgun (WGS) entry which is preliminary data.</text>
</comment>
<accession>A0ABT6QBR8</accession>
<keyword evidence="3" id="KW-1185">Reference proteome</keyword>
<name>A0ABT6QBR8_9PROT</name>
<reference evidence="2" key="1">
    <citation type="submission" date="2023-05" db="EMBL/GenBank/DDBJ databases">
        <title>Whole genome sequence of Commensalibacter sp.</title>
        <authorList>
            <person name="Charoenyingcharoen P."/>
            <person name="Yukphan P."/>
        </authorList>
    </citation>
    <scope>NUCLEOTIDE SEQUENCE</scope>
    <source>
        <strain evidence="2">TBRC 10068</strain>
    </source>
</reference>
<evidence type="ECO:0000313" key="3">
    <source>
        <dbReference type="Proteomes" id="UP001431775"/>
    </source>
</evidence>
<dbReference type="RefSeq" id="WP_281463298.1">
    <property type="nucleotide sequence ID" value="NZ_JASBAN010000001.1"/>
</dbReference>
<dbReference type="EMBL" id="JASBAN010000001">
    <property type="protein sequence ID" value="MDI2113718.1"/>
    <property type="molecule type" value="Genomic_DNA"/>
</dbReference>
<keyword evidence="1" id="KW-0812">Transmembrane</keyword>